<protein>
    <submittedName>
        <fullName evidence="6">Gluconolactonase</fullName>
    </submittedName>
</protein>
<evidence type="ECO:0000259" key="5">
    <source>
        <dbReference type="Pfam" id="PF08450"/>
    </source>
</evidence>
<feature type="domain" description="SMP-30/Gluconolactonase/LRE-like region" evidence="5">
    <location>
        <begin position="356"/>
        <end position="629"/>
    </location>
</feature>
<dbReference type="AlphaFoldDB" id="A0A1M4YZ59"/>
<feature type="domain" description="Cupin type-2" evidence="4">
    <location>
        <begin position="247"/>
        <end position="301"/>
    </location>
</feature>
<name>A0A1M4YZ59_9BACT</name>
<keyword evidence="7" id="KW-1185">Reference proteome</keyword>
<gene>
    <name evidence="6" type="ORF">SAMN05444008_10522</name>
</gene>
<dbReference type="InterPro" id="IPR011042">
    <property type="entry name" value="6-blade_b-propeller_TolB-like"/>
</dbReference>
<feature type="compositionally biased region" description="Basic and acidic residues" evidence="2">
    <location>
        <begin position="140"/>
        <end position="149"/>
    </location>
</feature>
<keyword evidence="1" id="KW-0378">Hydrolase</keyword>
<dbReference type="PANTHER" id="PTHR47572:SF4">
    <property type="entry name" value="LACTONASE DRP35"/>
    <property type="match status" value="1"/>
</dbReference>
<dbReference type="InterPro" id="IPR013096">
    <property type="entry name" value="Cupin_2"/>
</dbReference>
<dbReference type="Proteomes" id="UP000184368">
    <property type="component" value="Unassembled WGS sequence"/>
</dbReference>
<evidence type="ECO:0000256" key="1">
    <source>
        <dbReference type="ARBA" id="ARBA00022801"/>
    </source>
</evidence>
<evidence type="ECO:0000256" key="3">
    <source>
        <dbReference type="SAM" id="SignalP"/>
    </source>
</evidence>
<dbReference type="Pfam" id="PF07883">
    <property type="entry name" value="Cupin_2"/>
    <property type="match status" value="1"/>
</dbReference>
<dbReference type="InterPro" id="IPR013658">
    <property type="entry name" value="SGL"/>
</dbReference>
<dbReference type="PANTHER" id="PTHR47572">
    <property type="entry name" value="LIPOPROTEIN-RELATED"/>
    <property type="match status" value="1"/>
</dbReference>
<feature type="chain" id="PRO_5012183398" evidence="3">
    <location>
        <begin position="22"/>
        <end position="647"/>
    </location>
</feature>
<evidence type="ECO:0000313" key="7">
    <source>
        <dbReference type="Proteomes" id="UP000184368"/>
    </source>
</evidence>
<evidence type="ECO:0000259" key="4">
    <source>
        <dbReference type="Pfam" id="PF07883"/>
    </source>
</evidence>
<dbReference type="InterPro" id="IPR014710">
    <property type="entry name" value="RmlC-like_jellyroll"/>
</dbReference>
<dbReference type="RefSeq" id="WP_073041643.1">
    <property type="nucleotide sequence ID" value="NZ_FQUO01000005.1"/>
</dbReference>
<organism evidence="6 7">
    <name type="scientific">Cnuella takakiae</name>
    <dbReference type="NCBI Taxonomy" id="1302690"/>
    <lineage>
        <taxon>Bacteria</taxon>
        <taxon>Pseudomonadati</taxon>
        <taxon>Bacteroidota</taxon>
        <taxon>Chitinophagia</taxon>
        <taxon>Chitinophagales</taxon>
        <taxon>Chitinophagaceae</taxon>
        <taxon>Cnuella</taxon>
    </lineage>
</organism>
<dbReference type="OrthoDB" id="241638at2"/>
<dbReference type="InterPro" id="IPR011051">
    <property type="entry name" value="RmlC_Cupin_sf"/>
</dbReference>
<proteinExistence type="predicted"/>
<reference evidence="6 7" key="1">
    <citation type="submission" date="2016-11" db="EMBL/GenBank/DDBJ databases">
        <authorList>
            <person name="Jaros S."/>
            <person name="Januszkiewicz K."/>
            <person name="Wedrychowicz H."/>
        </authorList>
    </citation>
    <scope>NUCLEOTIDE SEQUENCE [LARGE SCALE GENOMIC DNA]</scope>
    <source>
        <strain evidence="6 7">DSM 26897</strain>
    </source>
</reference>
<dbReference type="Gene3D" id="2.60.120.10">
    <property type="entry name" value="Jelly Rolls"/>
    <property type="match status" value="2"/>
</dbReference>
<dbReference type="SUPFAM" id="SSF51182">
    <property type="entry name" value="RmlC-like cupins"/>
    <property type="match status" value="1"/>
</dbReference>
<dbReference type="InterPro" id="IPR051262">
    <property type="entry name" value="SMP-30/CGR1_Lactonase"/>
</dbReference>
<dbReference type="EMBL" id="FQUO01000005">
    <property type="protein sequence ID" value="SHF10792.1"/>
    <property type="molecule type" value="Genomic_DNA"/>
</dbReference>
<dbReference type="Gene3D" id="2.120.10.30">
    <property type="entry name" value="TolB, C-terminal domain"/>
    <property type="match status" value="1"/>
</dbReference>
<dbReference type="Pfam" id="PF08450">
    <property type="entry name" value="SGL"/>
    <property type="match status" value="1"/>
</dbReference>
<evidence type="ECO:0000313" key="6">
    <source>
        <dbReference type="EMBL" id="SHF10792.1"/>
    </source>
</evidence>
<dbReference type="SUPFAM" id="SSF63829">
    <property type="entry name" value="Calcium-dependent phosphotriesterase"/>
    <property type="match status" value="1"/>
</dbReference>
<dbReference type="GO" id="GO:0016787">
    <property type="term" value="F:hydrolase activity"/>
    <property type="evidence" value="ECO:0007669"/>
    <property type="project" value="UniProtKB-KW"/>
</dbReference>
<feature type="signal peptide" evidence="3">
    <location>
        <begin position="1"/>
        <end position="21"/>
    </location>
</feature>
<feature type="region of interest" description="Disordered" evidence="2">
    <location>
        <begin position="132"/>
        <end position="154"/>
    </location>
</feature>
<keyword evidence="3" id="KW-0732">Signal</keyword>
<accession>A0A1M4YZ59</accession>
<sequence>MRATRLQNKVCYGLLILTVLAFTKCTSSSGAAAGWEKKNKELIAQHKLTERPLPALPATSVNTNLEPAQVTGLTKLDSVALYPGISAKMFWGTGVMVSTLQLAPNATIREETLPADRLLFVLEGTINQSVDGSPAAMTARKREAPDGRHSGTPKMDFVYLEKGTRSAVTAGASGAKLLEVYSPFRLDYLQKAGVQNLPAQVADIKAALAPNIEPRKVYDLYDIQLTPLATGAASRLVSAKNVQLSFISMDPNSVFPHHIHPEEQMMLVLRGACNEILLDGEQAMKAGDVVRIPANMVHGARIGELGCDALDIFWPARADYLQKEKTGKTAFNAIIPQNAKLELVVDGKKTKPELTFTEGPKWMGGKVYFSNMYFDENFGANPKRSSLVALDPDGSYRNISEGKMQTNGLYPYKNGNLLVCDMMGHRVVEMTTKGEVVRVVADKFEGRPIDGPNDVITDAKGGFYFTDPQFTMEAEKFQPGRAVYYVSPGGKITRITKPNEFAMPNGIVLSPDGKTLFINNCYDDESWYPVKSDKDNFIWAYDVQANGTISNGRKFAQLVLPETVLDRKGKSSSADGMAIDKLGNLYVATYCGVQIFNEKGAYVGMINLPSFPVSLCFGDSDMKTLFIVSYSKVYKIRTNMQGFVNYL</sequence>
<dbReference type="STRING" id="1302690.BUE76_22760"/>
<evidence type="ECO:0000256" key="2">
    <source>
        <dbReference type="SAM" id="MobiDB-lite"/>
    </source>
</evidence>